<sequence length="109" mass="12276">LTFSYTTILLQPLLTHSPPVLLAKQYLQTYQHPPVFTPALILPSTLSNAYLSYSYLPTPGLLGQLPKTLYVLASILSVAAIPATPWRFELIVEFTATWEMHQLVREEGY</sequence>
<protein>
    <submittedName>
        <fullName evidence="1">Uncharacterized protein</fullName>
    </submittedName>
</protein>
<dbReference type="Proteomes" id="UP000799779">
    <property type="component" value="Unassembled WGS sequence"/>
</dbReference>
<name>A0A6A5X3K5_9PLEO</name>
<dbReference type="AlphaFoldDB" id="A0A6A5X3K5"/>
<feature type="non-terminal residue" evidence="1">
    <location>
        <position position="109"/>
    </location>
</feature>
<dbReference type="OrthoDB" id="5343383at2759"/>
<accession>A0A6A5X3K5</accession>
<proteinExistence type="predicted"/>
<dbReference type="EMBL" id="ML977557">
    <property type="protein sequence ID" value="KAF2007513.1"/>
    <property type="molecule type" value="Genomic_DNA"/>
</dbReference>
<evidence type="ECO:0000313" key="1">
    <source>
        <dbReference type="EMBL" id="KAF2007513.1"/>
    </source>
</evidence>
<organism evidence="1 2">
    <name type="scientific">Amniculicola lignicola CBS 123094</name>
    <dbReference type="NCBI Taxonomy" id="1392246"/>
    <lineage>
        <taxon>Eukaryota</taxon>
        <taxon>Fungi</taxon>
        <taxon>Dikarya</taxon>
        <taxon>Ascomycota</taxon>
        <taxon>Pezizomycotina</taxon>
        <taxon>Dothideomycetes</taxon>
        <taxon>Pleosporomycetidae</taxon>
        <taxon>Pleosporales</taxon>
        <taxon>Amniculicolaceae</taxon>
        <taxon>Amniculicola</taxon>
    </lineage>
</organism>
<reference evidence="1" key="1">
    <citation type="journal article" date="2020" name="Stud. Mycol.">
        <title>101 Dothideomycetes genomes: a test case for predicting lifestyles and emergence of pathogens.</title>
        <authorList>
            <person name="Haridas S."/>
            <person name="Albert R."/>
            <person name="Binder M."/>
            <person name="Bloem J."/>
            <person name="Labutti K."/>
            <person name="Salamov A."/>
            <person name="Andreopoulos B."/>
            <person name="Baker S."/>
            <person name="Barry K."/>
            <person name="Bills G."/>
            <person name="Bluhm B."/>
            <person name="Cannon C."/>
            <person name="Castanera R."/>
            <person name="Culley D."/>
            <person name="Daum C."/>
            <person name="Ezra D."/>
            <person name="Gonzalez J."/>
            <person name="Henrissat B."/>
            <person name="Kuo A."/>
            <person name="Liang C."/>
            <person name="Lipzen A."/>
            <person name="Lutzoni F."/>
            <person name="Magnuson J."/>
            <person name="Mondo S."/>
            <person name="Nolan M."/>
            <person name="Ohm R."/>
            <person name="Pangilinan J."/>
            <person name="Park H.-J."/>
            <person name="Ramirez L."/>
            <person name="Alfaro M."/>
            <person name="Sun H."/>
            <person name="Tritt A."/>
            <person name="Yoshinaga Y."/>
            <person name="Zwiers L.-H."/>
            <person name="Turgeon B."/>
            <person name="Goodwin S."/>
            <person name="Spatafora J."/>
            <person name="Crous P."/>
            <person name="Grigoriev I."/>
        </authorList>
    </citation>
    <scope>NUCLEOTIDE SEQUENCE</scope>
    <source>
        <strain evidence="1">CBS 123094</strain>
    </source>
</reference>
<keyword evidence="2" id="KW-1185">Reference proteome</keyword>
<gene>
    <name evidence="1" type="ORF">P154DRAFT_407607</name>
</gene>
<feature type="non-terminal residue" evidence="1">
    <location>
        <position position="1"/>
    </location>
</feature>
<evidence type="ECO:0000313" key="2">
    <source>
        <dbReference type="Proteomes" id="UP000799779"/>
    </source>
</evidence>